<keyword evidence="3" id="KW-0418">Kinase</keyword>
<proteinExistence type="predicted"/>
<sequence length="150" mass="17437">MADYNLWADLFHTWQSMTDWVKVVAILTPPGFALGALALLLRYRLARQRDFRRTVPAELLEPRQAEPPDAIDTTILDAATDLQTRLEEARQRLLPPGRSMLERAEIRDKIEQIIREEYQGGTDPVEALARVRRFLSEQRRSRDHRSEAED</sequence>
<dbReference type="EMBL" id="WPHU01000010">
    <property type="protein sequence ID" value="MVA58859.1"/>
    <property type="molecule type" value="Genomic_DNA"/>
</dbReference>
<reference evidence="2 4" key="1">
    <citation type="submission" date="2019-11" db="EMBL/GenBank/DDBJ databases">
        <title>Whole-genome sequencing of Allorhizobium vitis.</title>
        <authorList>
            <person name="Gan H.M."/>
            <person name="Savka M.A."/>
        </authorList>
    </citation>
    <scope>NUCLEOTIDE SEQUENCE [LARGE SCALE GENOMIC DNA]</scope>
    <source>
        <strain evidence="2 4">AB4</strain>
    </source>
</reference>
<evidence type="ECO:0000313" key="2">
    <source>
        <dbReference type="EMBL" id="MUP03342.1"/>
    </source>
</evidence>
<protein>
    <submittedName>
        <fullName evidence="3">Protein kinase</fullName>
    </submittedName>
</protein>
<dbReference type="RefSeq" id="WP_071206536.1">
    <property type="nucleotide sequence ID" value="NZ_CP118259.1"/>
</dbReference>
<comment type="caution">
    <text evidence="3">The sequence shown here is derived from an EMBL/GenBank/DDBJ whole genome shotgun (WGS) entry which is preliminary data.</text>
</comment>
<dbReference type="GO" id="GO:0016301">
    <property type="term" value="F:kinase activity"/>
    <property type="evidence" value="ECO:0007669"/>
    <property type="project" value="UniProtKB-KW"/>
</dbReference>
<name>A0A1S2E2R4_AGRVI</name>
<dbReference type="Proteomes" id="UP000440716">
    <property type="component" value="Unassembled WGS sequence"/>
</dbReference>
<evidence type="ECO:0000313" key="3">
    <source>
        <dbReference type="EMBL" id="MVA58859.1"/>
    </source>
</evidence>
<keyword evidence="3" id="KW-0808">Transferase</keyword>
<feature type="transmembrane region" description="Helical" evidence="1">
    <location>
        <begin position="20"/>
        <end position="43"/>
    </location>
</feature>
<evidence type="ECO:0000313" key="5">
    <source>
        <dbReference type="Proteomes" id="UP000440716"/>
    </source>
</evidence>
<dbReference type="AlphaFoldDB" id="A0A1S2E2R4"/>
<accession>A0A1S2E2R4</accession>
<reference evidence="3 5" key="2">
    <citation type="submission" date="2019-12" db="EMBL/GenBank/DDBJ databases">
        <title>Whole-genome sequencing of Allorhizobium vitis.</title>
        <authorList>
            <person name="Gan H.M."/>
            <person name="Szegedi E."/>
            <person name="Burr T."/>
            <person name="Savka M.A."/>
        </authorList>
    </citation>
    <scope>NUCLEOTIDE SEQUENCE [LARGE SCALE GENOMIC DNA]</scope>
    <source>
        <strain evidence="3 5">CG415</strain>
    </source>
</reference>
<keyword evidence="1" id="KW-0812">Transmembrane</keyword>
<dbReference type="EMBL" id="MBEV02000001">
    <property type="protein sequence ID" value="MUP03342.1"/>
    <property type="molecule type" value="Genomic_DNA"/>
</dbReference>
<evidence type="ECO:0000313" key="4">
    <source>
        <dbReference type="Proteomes" id="UP000175993"/>
    </source>
</evidence>
<gene>
    <name evidence="2" type="ORF">BBI04_000665</name>
    <name evidence="3" type="ORF">GOZ88_22375</name>
</gene>
<dbReference type="OrthoDB" id="8307549at2"/>
<evidence type="ECO:0000256" key="1">
    <source>
        <dbReference type="SAM" id="Phobius"/>
    </source>
</evidence>
<dbReference type="Proteomes" id="UP000175993">
    <property type="component" value="Unassembled WGS sequence"/>
</dbReference>
<organism evidence="3 5">
    <name type="scientific">Agrobacterium vitis</name>
    <name type="common">Rhizobium vitis</name>
    <dbReference type="NCBI Taxonomy" id="373"/>
    <lineage>
        <taxon>Bacteria</taxon>
        <taxon>Pseudomonadati</taxon>
        <taxon>Pseudomonadota</taxon>
        <taxon>Alphaproteobacteria</taxon>
        <taxon>Hyphomicrobiales</taxon>
        <taxon>Rhizobiaceae</taxon>
        <taxon>Rhizobium/Agrobacterium group</taxon>
        <taxon>Agrobacterium</taxon>
    </lineage>
</organism>
<keyword evidence="1" id="KW-1133">Transmembrane helix</keyword>
<keyword evidence="1" id="KW-0472">Membrane</keyword>